<keyword evidence="2" id="KW-0456">Lyase</keyword>
<evidence type="ECO:0000259" key="3">
    <source>
        <dbReference type="SMART" id="SM01119"/>
    </source>
</evidence>
<dbReference type="SUPFAM" id="SSF51419">
    <property type="entry name" value="PLP-binding barrel"/>
    <property type="match status" value="1"/>
</dbReference>
<dbReference type="InterPro" id="IPR029066">
    <property type="entry name" value="PLP-binding_barrel"/>
</dbReference>
<feature type="domain" description="D-serine dehydratase-like" evidence="3">
    <location>
        <begin position="231"/>
        <end position="318"/>
    </location>
</feature>
<proteinExistence type="inferred from homology"/>
<dbReference type="Proteomes" id="UP000295560">
    <property type="component" value="Unassembled WGS sequence"/>
</dbReference>
<dbReference type="InterPro" id="IPR042208">
    <property type="entry name" value="D-ser_dehydrat-like_sf"/>
</dbReference>
<protein>
    <submittedName>
        <fullName evidence="4">D-serine deaminase-like pyridoxal phosphate-dependent protein</fullName>
    </submittedName>
</protein>
<dbReference type="GO" id="GO:0036088">
    <property type="term" value="P:D-serine catabolic process"/>
    <property type="evidence" value="ECO:0007669"/>
    <property type="project" value="TreeGrafter"/>
</dbReference>
<dbReference type="Gene3D" id="3.20.20.10">
    <property type="entry name" value="Alanine racemase"/>
    <property type="match status" value="1"/>
</dbReference>
<dbReference type="Gene3D" id="2.40.37.20">
    <property type="entry name" value="D-serine dehydratase-like domain"/>
    <property type="match status" value="1"/>
</dbReference>
<dbReference type="PANTHER" id="PTHR28004:SF2">
    <property type="entry name" value="D-SERINE DEHYDRATASE"/>
    <property type="match status" value="1"/>
</dbReference>
<evidence type="ECO:0000313" key="4">
    <source>
        <dbReference type="EMBL" id="TCK21361.1"/>
    </source>
</evidence>
<dbReference type="SMART" id="SM01119">
    <property type="entry name" value="D-ser_dehydrat"/>
    <property type="match status" value="1"/>
</dbReference>
<dbReference type="Pfam" id="PF01168">
    <property type="entry name" value="Ala_racemase_N"/>
    <property type="match status" value="1"/>
</dbReference>
<gene>
    <name evidence="4" type="ORF">EV378_5343</name>
</gene>
<dbReference type="RefSeq" id="WP_132430116.1">
    <property type="nucleotide sequence ID" value="NZ_SMFZ01000002.1"/>
</dbReference>
<evidence type="ECO:0000256" key="1">
    <source>
        <dbReference type="ARBA" id="ARBA00005323"/>
    </source>
</evidence>
<comment type="similarity">
    <text evidence="1">Belongs to the DSD1 family.</text>
</comment>
<dbReference type="GO" id="GO:0008721">
    <property type="term" value="F:D-serine ammonia-lyase activity"/>
    <property type="evidence" value="ECO:0007669"/>
    <property type="project" value="TreeGrafter"/>
</dbReference>
<dbReference type="Pfam" id="PF14031">
    <property type="entry name" value="D-ser_dehydrat"/>
    <property type="match status" value="1"/>
</dbReference>
<dbReference type="PANTHER" id="PTHR28004">
    <property type="entry name" value="ZGC:162816-RELATED"/>
    <property type="match status" value="1"/>
</dbReference>
<comment type="caution">
    <text evidence="4">The sequence shown here is derived from an EMBL/GenBank/DDBJ whole genome shotgun (WGS) entry which is preliminary data.</text>
</comment>
<name>A0A4R1HK21_PSEEN</name>
<dbReference type="OrthoDB" id="9811417at2"/>
<sequence>MRVGDLTTPALLVDVDALDANLADMSAALPGSKLRPHVKAHKTTALAARQADGGHTGFTCATIREVEGMAKAGLGQDLLLANEVLDARRLGALDARVTVAIDSPSTLRAAVDGGVREVLVDVNVGLPRCGIAPDRAGRLADDARAAGLTVRGVMGYEGHLMMLADPVERARLTEECMGRLLAAHADVGGDVVSGGGTGTYAMNTWVTELQAGSYALMDTAYTAAGLPFRQALTLLSTVVSTTDAAGEMPAFAVADVGLKSLGMDHGNPTVQGGHVWFCSDEHTTFGPERRVSVGDRVTVLPAHVDPTIALHERMHLVRGTDPDAEVLDTWAVDLRGW</sequence>
<organism evidence="4 5">
    <name type="scientific">Pseudonocardia endophytica</name>
    <dbReference type="NCBI Taxonomy" id="401976"/>
    <lineage>
        <taxon>Bacteria</taxon>
        <taxon>Bacillati</taxon>
        <taxon>Actinomycetota</taxon>
        <taxon>Actinomycetes</taxon>
        <taxon>Pseudonocardiales</taxon>
        <taxon>Pseudonocardiaceae</taxon>
        <taxon>Pseudonocardia</taxon>
    </lineage>
</organism>
<keyword evidence="5" id="KW-1185">Reference proteome</keyword>
<reference evidence="4 5" key="1">
    <citation type="submission" date="2019-03" db="EMBL/GenBank/DDBJ databases">
        <title>Sequencing the genomes of 1000 actinobacteria strains.</title>
        <authorList>
            <person name="Klenk H.-P."/>
        </authorList>
    </citation>
    <scope>NUCLEOTIDE SEQUENCE [LARGE SCALE GENOMIC DNA]</scope>
    <source>
        <strain evidence="4 5">DSM 44969</strain>
    </source>
</reference>
<dbReference type="AlphaFoldDB" id="A0A4R1HK21"/>
<evidence type="ECO:0000256" key="2">
    <source>
        <dbReference type="ARBA" id="ARBA00023239"/>
    </source>
</evidence>
<evidence type="ECO:0000313" key="5">
    <source>
        <dbReference type="Proteomes" id="UP000295560"/>
    </source>
</evidence>
<dbReference type="InterPro" id="IPR001608">
    <property type="entry name" value="Ala_racemase_N"/>
</dbReference>
<dbReference type="InterPro" id="IPR051466">
    <property type="entry name" value="D-amino_acid_metab_enzyme"/>
</dbReference>
<dbReference type="EMBL" id="SMFZ01000002">
    <property type="protein sequence ID" value="TCK21361.1"/>
    <property type="molecule type" value="Genomic_DNA"/>
</dbReference>
<accession>A0A4R1HK21</accession>
<dbReference type="InterPro" id="IPR026956">
    <property type="entry name" value="D-ser_dehydrat-like_dom"/>
</dbReference>